<comment type="caution">
    <text evidence="1">The sequence shown here is derived from an EMBL/GenBank/DDBJ whole genome shotgun (WGS) entry which is preliminary data.</text>
</comment>
<evidence type="ECO:0000313" key="1">
    <source>
        <dbReference type="EMBL" id="MEU2123409.1"/>
    </source>
</evidence>
<proteinExistence type="predicted"/>
<name>A0ABV2XC23_9NOCA</name>
<accession>A0ABV2XC23</accession>
<dbReference type="Proteomes" id="UP001550535">
    <property type="component" value="Unassembled WGS sequence"/>
</dbReference>
<reference evidence="1 2" key="1">
    <citation type="submission" date="2024-06" db="EMBL/GenBank/DDBJ databases">
        <title>The Natural Products Discovery Center: Release of the First 8490 Sequenced Strains for Exploring Actinobacteria Biosynthetic Diversity.</title>
        <authorList>
            <person name="Kalkreuter E."/>
            <person name="Kautsar S.A."/>
            <person name="Yang D."/>
            <person name="Bader C.D."/>
            <person name="Teijaro C.N."/>
            <person name="Fluegel L."/>
            <person name="Davis C.M."/>
            <person name="Simpson J.R."/>
            <person name="Lauterbach L."/>
            <person name="Steele A.D."/>
            <person name="Gui C."/>
            <person name="Meng S."/>
            <person name="Li G."/>
            <person name="Viehrig K."/>
            <person name="Ye F."/>
            <person name="Su P."/>
            <person name="Kiefer A.F."/>
            <person name="Nichols A."/>
            <person name="Cepeda A.J."/>
            <person name="Yan W."/>
            <person name="Fan B."/>
            <person name="Jiang Y."/>
            <person name="Adhikari A."/>
            <person name="Zheng C.-J."/>
            <person name="Schuster L."/>
            <person name="Cowan T.M."/>
            <person name="Smanski M.J."/>
            <person name="Chevrette M.G."/>
            <person name="De Carvalho L.P.S."/>
            <person name="Shen B."/>
        </authorList>
    </citation>
    <scope>NUCLEOTIDE SEQUENCE [LARGE SCALE GENOMIC DNA]</scope>
    <source>
        <strain evidence="1 2">NPDC019434</strain>
    </source>
</reference>
<gene>
    <name evidence="1" type="ORF">ABZ507_16495</name>
</gene>
<dbReference type="EMBL" id="JBEYBR010000039">
    <property type="protein sequence ID" value="MEU2123409.1"/>
    <property type="molecule type" value="Genomic_DNA"/>
</dbReference>
<evidence type="ECO:0000313" key="2">
    <source>
        <dbReference type="Proteomes" id="UP001550535"/>
    </source>
</evidence>
<dbReference type="RefSeq" id="WP_357991794.1">
    <property type="nucleotide sequence ID" value="NZ_JBEYBR010000039.1"/>
</dbReference>
<organism evidence="1 2">
    <name type="scientific">Nocardia niwae</name>
    <dbReference type="NCBI Taxonomy" id="626084"/>
    <lineage>
        <taxon>Bacteria</taxon>
        <taxon>Bacillati</taxon>
        <taxon>Actinomycetota</taxon>
        <taxon>Actinomycetes</taxon>
        <taxon>Mycobacteriales</taxon>
        <taxon>Nocardiaceae</taxon>
        <taxon>Nocardia</taxon>
    </lineage>
</organism>
<protein>
    <submittedName>
        <fullName evidence="1">Uncharacterized protein</fullName>
    </submittedName>
</protein>
<keyword evidence="2" id="KW-1185">Reference proteome</keyword>
<sequence>MANRLRSIIRRTAGQKFRIAYAEPQELAVFSDRSRCYDIIGIIGIIGIAMPGNMRFHQSRAIPII</sequence>